<protein>
    <submittedName>
        <fullName evidence="4">Mannose-6-phosphate isomerase</fullName>
    </submittedName>
</protein>
<dbReference type="Gene3D" id="2.60.120.10">
    <property type="entry name" value="Jelly Rolls"/>
    <property type="match status" value="2"/>
</dbReference>
<keyword evidence="5" id="KW-1185">Reference proteome</keyword>
<dbReference type="Proteomes" id="UP000481087">
    <property type="component" value="Unassembled WGS sequence"/>
</dbReference>
<dbReference type="PANTHER" id="PTHR42742:SF3">
    <property type="entry name" value="FRUCTOKINASE"/>
    <property type="match status" value="1"/>
</dbReference>
<keyword evidence="1" id="KW-0479">Metal-binding</keyword>
<sequence>MSHHLFKELSNQPIQLQPNRVWRTYSGGKLIDQWQQQPAPEDSSFPEEWVASVVKAVNVGREHLQEGLSKVKLADQSITTLQEVIDSDPVAFLGKAHLEKFGSQTAVLVKLLDSSERLTIQVHPDRQFAESKFQSRFGKTEAWYVLGGRTIDGEEPYVLFGFKPGVTAEAWKSLFELQDIPGMIDALHRIPVREGDIFLVEGGVPHAIGSGCFLIEIQEPTDYTLRTERTTPRGNHVPDKACHQGLGFDEMLNCFHYENHSLEQIKHKWTKQPSLLQESSGGNLSALIQSTDTDRFTMDRLTVNDVFTHKLNGTFAIAIVTQGKGTLSYESGMIVIGQGNTFFLPVSISTMKWNSEGELPLQVILCYPPTS</sequence>
<dbReference type="InterPro" id="IPR046457">
    <property type="entry name" value="PMI_typeI_cat"/>
</dbReference>
<evidence type="ECO:0000256" key="2">
    <source>
        <dbReference type="ARBA" id="ARBA00022833"/>
    </source>
</evidence>
<feature type="domain" description="Phosphomannose isomerase type I catalytic" evidence="3">
    <location>
        <begin position="77"/>
        <end position="132"/>
    </location>
</feature>
<dbReference type="InterPro" id="IPR011051">
    <property type="entry name" value="RmlC_Cupin_sf"/>
</dbReference>
<dbReference type="GO" id="GO:0008270">
    <property type="term" value="F:zinc ion binding"/>
    <property type="evidence" value="ECO:0007669"/>
    <property type="project" value="InterPro"/>
</dbReference>
<dbReference type="CDD" id="cd07010">
    <property type="entry name" value="cupin_PMI_type_I_N_bac"/>
    <property type="match status" value="1"/>
</dbReference>
<comment type="caution">
    <text evidence="4">The sequence shown here is derived from an EMBL/GenBank/DDBJ whole genome shotgun (WGS) entry which is preliminary data.</text>
</comment>
<reference evidence="4 5" key="1">
    <citation type="submission" date="2019-12" db="EMBL/GenBank/DDBJ databases">
        <title>Paenibacillus sp. nov. sp. isolated from soil.</title>
        <authorList>
            <person name="Kim J."/>
            <person name="Jeong S.E."/>
            <person name="Jung H.S."/>
            <person name="Jeon C.O."/>
        </authorList>
    </citation>
    <scope>NUCLEOTIDE SEQUENCE [LARGE SCALE GENOMIC DNA]</scope>
    <source>
        <strain evidence="4 5">5J-6</strain>
    </source>
</reference>
<dbReference type="Pfam" id="PF20511">
    <property type="entry name" value="PMI_typeI_cat"/>
    <property type="match status" value="1"/>
</dbReference>
<evidence type="ECO:0000313" key="5">
    <source>
        <dbReference type="Proteomes" id="UP000481087"/>
    </source>
</evidence>
<dbReference type="EMBL" id="WTUZ01000039">
    <property type="protein sequence ID" value="MZQ86233.1"/>
    <property type="molecule type" value="Genomic_DNA"/>
</dbReference>
<keyword evidence="2" id="KW-0862">Zinc</keyword>
<evidence type="ECO:0000256" key="1">
    <source>
        <dbReference type="ARBA" id="ARBA00022723"/>
    </source>
</evidence>
<gene>
    <name evidence="4" type="ORF">GQF01_29445</name>
</gene>
<dbReference type="InterPro" id="IPR051804">
    <property type="entry name" value="Carb_Metab_Reg_Kinase/Isom"/>
</dbReference>
<dbReference type="AlphaFoldDB" id="A0A6L8V795"/>
<dbReference type="GO" id="GO:0004476">
    <property type="term" value="F:mannose-6-phosphate isomerase activity"/>
    <property type="evidence" value="ECO:0007669"/>
    <property type="project" value="InterPro"/>
</dbReference>
<keyword evidence="4" id="KW-0413">Isomerase</keyword>
<proteinExistence type="predicted"/>
<accession>A0A6L8V795</accession>
<dbReference type="RefSeq" id="WP_161410632.1">
    <property type="nucleotide sequence ID" value="NZ_WTUZ01000039.1"/>
</dbReference>
<evidence type="ECO:0000259" key="3">
    <source>
        <dbReference type="Pfam" id="PF20511"/>
    </source>
</evidence>
<name>A0A6L8V795_9BACL</name>
<dbReference type="PANTHER" id="PTHR42742">
    <property type="entry name" value="TRANSCRIPTIONAL REPRESSOR MPRA"/>
    <property type="match status" value="1"/>
</dbReference>
<dbReference type="SUPFAM" id="SSF51182">
    <property type="entry name" value="RmlC-like cupins"/>
    <property type="match status" value="1"/>
</dbReference>
<dbReference type="InterPro" id="IPR014710">
    <property type="entry name" value="RmlC-like_jellyroll"/>
</dbReference>
<organism evidence="4 5">
    <name type="scientific">Paenibacillus silvestris</name>
    <dbReference type="NCBI Taxonomy" id="2606219"/>
    <lineage>
        <taxon>Bacteria</taxon>
        <taxon>Bacillati</taxon>
        <taxon>Bacillota</taxon>
        <taxon>Bacilli</taxon>
        <taxon>Bacillales</taxon>
        <taxon>Paenibacillaceae</taxon>
        <taxon>Paenibacillus</taxon>
    </lineage>
</organism>
<evidence type="ECO:0000313" key="4">
    <source>
        <dbReference type="EMBL" id="MZQ86233.1"/>
    </source>
</evidence>